<evidence type="ECO:0000256" key="2">
    <source>
        <dbReference type="ARBA" id="ARBA00001946"/>
    </source>
</evidence>
<comment type="cofactor">
    <cofactor evidence="1">
        <name>Mn(2+)</name>
        <dbReference type="ChEBI" id="CHEBI:29035"/>
    </cofactor>
</comment>
<dbReference type="InterPro" id="IPR048999">
    <property type="entry name" value="STT3-PglB_core"/>
</dbReference>
<evidence type="ECO:0000256" key="7">
    <source>
        <dbReference type="ARBA" id="ARBA00022679"/>
    </source>
</evidence>
<dbReference type="UniPathway" id="UPA00378"/>
<keyword evidence="13" id="KW-0464">Manganese</keyword>
<reference evidence="17 18" key="1">
    <citation type="submission" date="2017-01" db="EMBL/GenBank/DDBJ databases">
        <title>First insights into the biology of 'candidatus Vampirococcus archaeovorus'.</title>
        <authorList>
            <person name="Kizina J."/>
            <person name="Jordan S."/>
            <person name="Stueber K."/>
            <person name="Reinhardt R."/>
            <person name="Harder J."/>
        </authorList>
    </citation>
    <scope>NUCLEOTIDE SEQUENCE [LARGE SCALE GENOMIC DNA]</scope>
    <source>
        <strain evidence="17 18">LiM</strain>
    </source>
</reference>
<evidence type="ECO:0000256" key="9">
    <source>
        <dbReference type="ARBA" id="ARBA00022723"/>
    </source>
</evidence>
<evidence type="ECO:0000259" key="16">
    <source>
        <dbReference type="Pfam" id="PF21436"/>
    </source>
</evidence>
<feature type="transmembrane region" description="Helical" evidence="14">
    <location>
        <begin position="6"/>
        <end position="24"/>
    </location>
</feature>
<comment type="cofactor">
    <cofactor evidence="2">
        <name>Mg(2+)</name>
        <dbReference type="ChEBI" id="CHEBI:18420"/>
    </cofactor>
</comment>
<feature type="transmembrane region" description="Helical" evidence="14">
    <location>
        <begin position="152"/>
        <end position="168"/>
    </location>
</feature>
<evidence type="ECO:0000256" key="13">
    <source>
        <dbReference type="ARBA" id="ARBA00023211"/>
    </source>
</evidence>
<dbReference type="OrthoDB" id="9796223at2"/>
<organism evidence="17 18">
    <name type="scientific">Velamenicoccus archaeovorus</name>
    <dbReference type="NCBI Taxonomy" id="1930593"/>
    <lineage>
        <taxon>Bacteria</taxon>
        <taxon>Pseudomonadati</taxon>
        <taxon>Candidatus Omnitrophota</taxon>
        <taxon>Candidatus Velamenicoccus</taxon>
    </lineage>
</organism>
<feature type="domain" description="STT3/PglB/AglB core" evidence="16">
    <location>
        <begin position="525"/>
        <end position="578"/>
    </location>
</feature>
<keyword evidence="12 14" id="KW-0472">Membrane</keyword>
<dbReference type="GO" id="GO:0012505">
    <property type="term" value="C:endomembrane system"/>
    <property type="evidence" value="ECO:0007669"/>
    <property type="project" value="UniProtKB-SubCell"/>
</dbReference>
<sequence length="872" mass="98811">MNKKIMPWLLILSAVAAGLYLRVYPSFLPFFDKKAVQEVQSEEAKAVTRSLADLYPQADSATRELMAGRVLEERLKADRLSLQQRAAQRAQEMKGRYLDENGNPYLRGIDSYYWERLLKNLMKRGQIGDRELNGAPYDDLVRQPIDPTIKKSVHIWLGLIFYKIWSFFDPRVPLERTLFYVPLVLSCIIGVFSFFVARKLGANDLGAFIASVAVNVSPFLVVRVASEWFDTDIYNVLFPLLIFGTFLYAGAGRRTVVRRVFLCALAGFFTACYASTWKGWWFVFDIMILSGVLFLVNLKQSQREEATPPQIMRHYGACLALFFSFGSILVVFFSGFAAWADCWIEPLRLTSILKVTENAMWPNVFLTVAELGRASAMDVIRGLGGQLIFFSGLIVLLYAALFEHALRNPRYGFGLLCLVFWIVTTFYAAIEAFRFTLLLVVPVGLAFGLAVAKFYEAMAGVFQKYLTAPQAILGRGLLAFVISLYPVVNIADLCVRLSTPPFSMDDQWHGVLTKIKTQTPPDAVIDSWWDYGHWFTGAADRRVLFDGMTQNTPYAYWVASALLTDNPREFTGILRMINTSGNKAVDELIGADRMDLSAAVSLVRRCLAASPSQARTYLAEALPPERVRRVMELLFPKNLPPVYFVVSYDMPAKISPISYIGNWDFSKVDLWFKHQRLSRDEFLAYAQRRHHLAPQEARSRYEEIFFVDKKASRTWFSHFLDYYSPVGSARQDGPILYFDNGLSVNTENWHAFVQSQDPAGRGVPQSLFYMDNAVFKEVRQEKPDLAYSAIVFKEKGEYKSLLCDTALAKSMLVRMYFFGGEGLDFLKLFDKSVDDKGSAIYVYEVVWPADPAVAPAGPQMPEKPAKSKKGPR</sequence>
<proteinExistence type="inferred from homology"/>
<evidence type="ECO:0000313" key="17">
    <source>
        <dbReference type="EMBL" id="QAT16447.1"/>
    </source>
</evidence>
<keyword evidence="8 14" id="KW-0812">Transmembrane</keyword>
<keyword evidence="9" id="KW-0479">Metal-binding</keyword>
<dbReference type="Pfam" id="PF02516">
    <property type="entry name" value="STT3"/>
    <property type="match status" value="1"/>
</dbReference>
<keyword evidence="18" id="KW-1185">Reference proteome</keyword>
<feature type="transmembrane region" description="Helical" evidence="14">
    <location>
        <begin position="205"/>
        <end position="226"/>
    </location>
</feature>
<feature type="transmembrane region" description="Helical" evidence="14">
    <location>
        <begin position="232"/>
        <end position="249"/>
    </location>
</feature>
<evidence type="ECO:0000256" key="5">
    <source>
        <dbReference type="ARBA" id="ARBA00010810"/>
    </source>
</evidence>
<evidence type="ECO:0000259" key="15">
    <source>
        <dbReference type="Pfam" id="PF02516"/>
    </source>
</evidence>
<dbReference type="GO" id="GO:0016020">
    <property type="term" value="C:membrane"/>
    <property type="evidence" value="ECO:0007669"/>
    <property type="project" value="InterPro"/>
</dbReference>
<evidence type="ECO:0000313" key="18">
    <source>
        <dbReference type="Proteomes" id="UP000287243"/>
    </source>
</evidence>
<gene>
    <name evidence="17" type="ORF">BU251_01235</name>
</gene>
<dbReference type="KEGG" id="vai:BU251_01235"/>
<keyword evidence="7 17" id="KW-0808">Transferase</keyword>
<comment type="pathway">
    <text evidence="4">Protein modification; protein glycosylation.</text>
</comment>
<evidence type="ECO:0000256" key="14">
    <source>
        <dbReference type="SAM" id="Phobius"/>
    </source>
</evidence>
<name>A0A410P2M0_VELA1</name>
<dbReference type="EMBL" id="CP019384">
    <property type="protein sequence ID" value="QAT16447.1"/>
    <property type="molecule type" value="Genomic_DNA"/>
</dbReference>
<evidence type="ECO:0000256" key="4">
    <source>
        <dbReference type="ARBA" id="ARBA00004922"/>
    </source>
</evidence>
<feature type="transmembrane region" description="Helical" evidence="14">
    <location>
        <begin position="280"/>
        <end position="298"/>
    </location>
</feature>
<feature type="transmembrane region" description="Helical" evidence="14">
    <location>
        <begin position="436"/>
        <end position="455"/>
    </location>
</feature>
<evidence type="ECO:0000256" key="11">
    <source>
        <dbReference type="ARBA" id="ARBA00022989"/>
    </source>
</evidence>
<dbReference type="InterPro" id="IPR048307">
    <property type="entry name" value="STT3_N"/>
</dbReference>
<dbReference type="Proteomes" id="UP000287243">
    <property type="component" value="Chromosome"/>
</dbReference>
<feature type="transmembrane region" description="Helical" evidence="14">
    <location>
        <begin position="180"/>
        <end position="198"/>
    </location>
</feature>
<comment type="subcellular location">
    <subcellularLocation>
        <location evidence="3">Endomembrane system</location>
        <topology evidence="3">Multi-pass membrane protein</topology>
    </subcellularLocation>
</comment>
<evidence type="ECO:0000256" key="12">
    <source>
        <dbReference type="ARBA" id="ARBA00023136"/>
    </source>
</evidence>
<dbReference type="PANTHER" id="PTHR13872:SF1">
    <property type="entry name" value="DOLICHYL-DIPHOSPHOOLIGOSACCHARIDE--PROTEIN GLYCOSYLTRANSFERASE SUBUNIT STT3B"/>
    <property type="match status" value="1"/>
</dbReference>
<dbReference type="Pfam" id="PF21436">
    <property type="entry name" value="STT3-PglB_core"/>
    <property type="match status" value="1"/>
</dbReference>
<feature type="domain" description="Oligosaccharyl transferase STT3 N-terminal" evidence="15">
    <location>
        <begin position="93"/>
        <end position="484"/>
    </location>
</feature>
<keyword evidence="10" id="KW-0460">Magnesium</keyword>
<evidence type="ECO:0000256" key="3">
    <source>
        <dbReference type="ARBA" id="ARBA00004127"/>
    </source>
</evidence>
<dbReference type="InterPro" id="IPR003674">
    <property type="entry name" value="Oligo_trans_STT3"/>
</dbReference>
<feature type="transmembrane region" description="Helical" evidence="14">
    <location>
        <begin position="256"/>
        <end position="274"/>
    </location>
</feature>
<evidence type="ECO:0000256" key="8">
    <source>
        <dbReference type="ARBA" id="ARBA00022692"/>
    </source>
</evidence>
<feature type="transmembrane region" description="Helical" evidence="14">
    <location>
        <begin position="383"/>
        <end position="401"/>
    </location>
</feature>
<accession>A0A410P2M0</accession>
<feature type="transmembrane region" description="Helical" evidence="14">
    <location>
        <begin position="319"/>
        <end position="340"/>
    </location>
</feature>
<comment type="similarity">
    <text evidence="5">Belongs to the STT3 family.</text>
</comment>
<protein>
    <submittedName>
        <fullName evidence="17">Dolichyl-phosphooligosaccharide-protein glycotransferase</fullName>
    </submittedName>
</protein>
<dbReference type="GO" id="GO:0004576">
    <property type="term" value="F:oligosaccharyl transferase activity"/>
    <property type="evidence" value="ECO:0007669"/>
    <property type="project" value="InterPro"/>
</dbReference>
<feature type="transmembrane region" description="Helical" evidence="14">
    <location>
        <begin position="467"/>
        <end position="488"/>
    </location>
</feature>
<evidence type="ECO:0000256" key="10">
    <source>
        <dbReference type="ARBA" id="ARBA00022842"/>
    </source>
</evidence>
<feature type="transmembrane region" description="Helical" evidence="14">
    <location>
        <begin position="413"/>
        <end position="430"/>
    </location>
</feature>
<dbReference type="AlphaFoldDB" id="A0A410P2M0"/>
<dbReference type="Gene3D" id="3.40.50.12610">
    <property type="match status" value="1"/>
</dbReference>
<keyword evidence="6" id="KW-0328">Glycosyltransferase</keyword>
<evidence type="ECO:0000256" key="1">
    <source>
        <dbReference type="ARBA" id="ARBA00001936"/>
    </source>
</evidence>
<dbReference type="GO" id="GO:0046872">
    <property type="term" value="F:metal ion binding"/>
    <property type="evidence" value="ECO:0007669"/>
    <property type="project" value="UniProtKB-KW"/>
</dbReference>
<dbReference type="RefSeq" id="WP_128699085.1">
    <property type="nucleotide sequence ID" value="NZ_CP019384.1"/>
</dbReference>
<dbReference type="PANTHER" id="PTHR13872">
    <property type="entry name" value="DOLICHYL-DIPHOSPHOOLIGOSACCHARIDE--PROTEIN GLYCOSYLTRANSFERASE SUBUNIT"/>
    <property type="match status" value="1"/>
</dbReference>
<evidence type="ECO:0000256" key="6">
    <source>
        <dbReference type="ARBA" id="ARBA00022676"/>
    </source>
</evidence>
<keyword evidence="11 14" id="KW-1133">Transmembrane helix</keyword>